<dbReference type="Gene3D" id="3.40.630.30">
    <property type="match status" value="1"/>
</dbReference>
<dbReference type="InterPro" id="IPR052523">
    <property type="entry name" value="Trichothecene_AcTrans"/>
</dbReference>
<organism evidence="2 3">
    <name type="scientific">Viridothelium virens</name>
    <name type="common">Speckled blister lichen</name>
    <name type="synonym">Trypethelium virens</name>
    <dbReference type="NCBI Taxonomy" id="1048519"/>
    <lineage>
        <taxon>Eukaryota</taxon>
        <taxon>Fungi</taxon>
        <taxon>Dikarya</taxon>
        <taxon>Ascomycota</taxon>
        <taxon>Pezizomycotina</taxon>
        <taxon>Dothideomycetes</taxon>
        <taxon>Dothideomycetes incertae sedis</taxon>
        <taxon>Trypetheliales</taxon>
        <taxon>Trypetheliaceae</taxon>
        <taxon>Viridothelium</taxon>
    </lineage>
</organism>
<dbReference type="PANTHER" id="PTHR42791">
    <property type="entry name" value="GNAT FAMILY ACETYLTRANSFERASE"/>
    <property type="match status" value="1"/>
</dbReference>
<dbReference type="OrthoDB" id="2115692at2759"/>
<protein>
    <recommendedName>
        <fullName evidence="1">N-acetyltransferase domain-containing protein</fullName>
    </recommendedName>
</protein>
<dbReference type="CDD" id="cd04301">
    <property type="entry name" value="NAT_SF"/>
    <property type="match status" value="1"/>
</dbReference>
<sequence length="216" mass="24316">MSFKISTAAVDQADLLIRQCEFPAMIDNPLRKIMFPRCCQATEGEVEQEILWTVQSLQQNLESGILEIRTVCLETGLPVGFAIWSLDQASQKQEHKDKADNSSKRCIRELPTTLDIQSWSQVSKLLRAERTRILRDLHNIWRLQAISVNPTYQRQGAASLLLDWGCRRADEHGYVSFVMASPAAVHLYAKFGYTAVGAVRTAQGTFTSMLRAAKSK</sequence>
<proteinExistence type="predicted"/>
<dbReference type="InterPro" id="IPR000182">
    <property type="entry name" value="GNAT_dom"/>
</dbReference>
<dbReference type="PROSITE" id="PS51186">
    <property type="entry name" value="GNAT"/>
    <property type="match status" value="1"/>
</dbReference>
<dbReference type="GO" id="GO:0016747">
    <property type="term" value="F:acyltransferase activity, transferring groups other than amino-acyl groups"/>
    <property type="evidence" value="ECO:0007669"/>
    <property type="project" value="InterPro"/>
</dbReference>
<evidence type="ECO:0000313" key="3">
    <source>
        <dbReference type="Proteomes" id="UP000800092"/>
    </source>
</evidence>
<feature type="domain" description="N-acetyltransferase" evidence="1">
    <location>
        <begin position="134"/>
        <end position="214"/>
    </location>
</feature>
<name>A0A6A6H305_VIRVR</name>
<dbReference type="Proteomes" id="UP000800092">
    <property type="component" value="Unassembled WGS sequence"/>
</dbReference>
<keyword evidence="3" id="KW-1185">Reference proteome</keyword>
<evidence type="ECO:0000259" key="1">
    <source>
        <dbReference type="PROSITE" id="PS51186"/>
    </source>
</evidence>
<accession>A0A6A6H305</accession>
<dbReference type="InterPro" id="IPR016181">
    <property type="entry name" value="Acyl_CoA_acyltransferase"/>
</dbReference>
<dbReference type="Pfam" id="PF13673">
    <property type="entry name" value="Acetyltransf_10"/>
    <property type="match status" value="1"/>
</dbReference>
<dbReference type="AlphaFoldDB" id="A0A6A6H305"/>
<evidence type="ECO:0000313" key="2">
    <source>
        <dbReference type="EMBL" id="KAF2231933.1"/>
    </source>
</evidence>
<dbReference type="EMBL" id="ML991821">
    <property type="protein sequence ID" value="KAF2231933.1"/>
    <property type="molecule type" value="Genomic_DNA"/>
</dbReference>
<gene>
    <name evidence="2" type="ORF">EV356DRAFT_277183</name>
</gene>
<reference evidence="2" key="1">
    <citation type="journal article" date="2020" name="Stud. Mycol.">
        <title>101 Dothideomycetes genomes: a test case for predicting lifestyles and emergence of pathogens.</title>
        <authorList>
            <person name="Haridas S."/>
            <person name="Albert R."/>
            <person name="Binder M."/>
            <person name="Bloem J."/>
            <person name="Labutti K."/>
            <person name="Salamov A."/>
            <person name="Andreopoulos B."/>
            <person name="Baker S."/>
            <person name="Barry K."/>
            <person name="Bills G."/>
            <person name="Bluhm B."/>
            <person name="Cannon C."/>
            <person name="Castanera R."/>
            <person name="Culley D."/>
            <person name="Daum C."/>
            <person name="Ezra D."/>
            <person name="Gonzalez J."/>
            <person name="Henrissat B."/>
            <person name="Kuo A."/>
            <person name="Liang C."/>
            <person name="Lipzen A."/>
            <person name="Lutzoni F."/>
            <person name="Magnuson J."/>
            <person name="Mondo S."/>
            <person name="Nolan M."/>
            <person name="Ohm R."/>
            <person name="Pangilinan J."/>
            <person name="Park H.-J."/>
            <person name="Ramirez L."/>
            <person name="Alfaro M."/>
            <person name="Sun H."/>
            <person name="Tritt A."/>
            <person name="Yoshinaga Y."/>
            <person name="Zwiers L.-H."/>
            <person name="Turgeon B."/>
            <person name="Goodwin S."/>
            <person name="Spatafora J."/>
            <person name="Crous P."/>
            <person name="Grigoriev I."/>
        </authorList>
    </citation>
    <scope>NUCLEOTIDE SEQUENCE</scope>
    <source>
        <strain evidence="2">Tuck. ex Michener</strain>
    </source>
</reference>
<dbReference type="PANTHER" id="PTHR42791:SF1">
    <property type="entry name" value="N-ACETYLTRANSFERASE DOMAIN-CONTAINING PROTEIN"/>
    <property type="match status" value="1"/>
</dbReference>
<dbReference type="SUPFAM" id="SSF55729">
    <property type="entry name" value="Acyl-CoA N-acyltransferases (Nat)"/>
    <property type="match status" value="1"/>
</dbReference>